<sequence>TISNTRLPAGEASTSKSLKERRDVDLEIHLQQSKVDFKTKGNMFKKMESLVGVLLLMICFPHSTIQEQDAMSGMETPDREHPLLQSPCKEPTQCCELFGRKYKSGEKLKGVCADIECDNGQWVFTGFFNSKCGQCHIYDDPHFKTFDGYRYDMQGTCSYRVSQTWSEHSLVVGRFKPCNGDASCMDYTIFYDDIHTGIEIDHTMGHDVIVNGESFTVQSNIIGLPIGGHMTQVLAWTAGDCNMFLGSFGLTVKTCPTEIYVWAAPSLYDRLCGLCGTFNGNMNDDFMPCDTVVSYPLNPFPLAFPIDMMIYNQSVSECDPQAINPDNKINTEDPCQLNAVTLARLEEDCVAAFQDIEWPNHDMRTNLLKPATKSCVADLCLMEQNGEPVSALDAWKMQLKEMLERNLQQEVMTVGDENGNYVPGHYGGGKNNIHNQHGCMGPMCNNPAHIKTDFLFEANLGK</sequence>
<name>A0AAN8WTF7_HALRR</name>
<dbReference type="Proteomes" id="UP001381693">
    <property type="component" value="Unassembled WGS sequence"/>
</dbReference>
<keyword evidence="5" id="KW-1185">Reference proteome</keyword>
<evidence type="ECO:0000313" key="5">
    <source>
        <dbReference type="Proteomes" id="UP001381693"/>
    </source>
</evidence>
<accession>A0AAN8WTF7</accession>
<organism evidence="4 5">
    <name type="scientific">Halocaridina rubra</name>
    <name type="common">Hawaiian red shrimp</name>
    <dbReference type="NCBI Taxonomy" id="373956"/>
    <lineage>
        <taxon>Eukaryota</taxon>
        <taxon>Metazoa</taxon>
        <taxon>Ecdysozoa</taxon>
        <taxon>Arthropoda</taxon>
        <taxon>Crustacea</taxon>
        <taxon>Multicrustacea</taxon>
        <taxon>Malacostraca</taxon>
        <taxon>Eumalacostraca</taxon>
        <taxon>Eucarida</taxon>
        <taxon>Decapoda</taxon>
        <taxon>Pleocyemata</taxon>
        <taxon>Caridea</taxon>
        <taxon>Atyoidea</taxon>
        <taxon>Atyidae</taxon>
        <taxon>Halocaridina</taxon>
    </lineage>
</organism>
<dbReference type="PANTHER" id="PTHR11339">
    <property type="entry name" value="EXTRACELLULAR MATRIX GLYCOPROTEIN RELATED"/>
    <property type="match status" value="1"/>
</dbReference>
<protein>
    <recommendedName>
        <fullName evidence="3">VWFD domain-containing protein</fullName>
    </recommendedName>
</protein>
<keyword evidence="1" id="KW-1015">Disulfide bond</keyword>
<dbReference type="EMBL" id="JAXCGZ010013813">
    <property type="protein sequence ID" value="KAK7071922.1"/>
    <property type="molecule type" value="Genomic_DNA"/>
</dbReference>
<evidence type="ECO:0000259" key="3">
    <source>
        <dbReference type="PROSITE" id="PS51233"/>
    </source>
</evidence>
<dbReference type="Pfam" id="PF00094">
    <property type="entry name" value="VWD"/>
    <property type="match status" value="1"/>
</dbReference>
<dbReference type="PROSITE" id="PS51233">
    <property type="entry name" value="VWFD"/>
    <property type="match status" value="1"/>
</dbReference>
<dbReference type="InterPro" id="IPR050780">
    <property type="entry name" value="Mucin_vWF_Thrombospondin_sf"/>
</dbReference>
<evidence type="ECO:0000256" key="1">
    <source>
        <dbReference type="ARBA" id="ARBA00023157"/>
    </source>
</evidence>
<evidence type="ECO:0000256" key="2">
    <source>
        <dbReference type="ARBA" id="ARBA00023180"/>
    </source>
</evidence>
<comment type="caution">
    <text evidence="4">The sequence shown here is derived from an EMBL/GenBank/DDBJ whole genome shotgun (WGS) entry which is preliminary data.</text>
</comment>
<dbReference type="SMART" id="SM00216">
    <property type="entry name" value="VWD"/>
    <property type="match status" value="1"/>
</dbReference>
<gene>
    <name evidence="4" type="ORF">SK128_004511</name>
</gene>
<proteinExistence type="predicted"/>
<keyword evidence="2" id="KW-0325">Glycoprotein</keyword>
<reference evidence="4 5" key="1">
    <citation type="submission" date="2023-11" db="EMBL/GenBank/DDBJ databases">
        <title>Halocaridina rubra genome assembly.</title>
        <authorList>
            <person name="Smith C."/>
        </authorList>
    </citation>
    <scope>NUCLEOTIDE SEQUENCE [LARGE SCALE GENOMIC DNA]</scope>
    <source>
        <strain evidence="4">EP-1</strain>
        <tissue evidence="4">Whole</tissue>
    </source>
</reference>
<feature type="non-terminal residue" evidence="4">
    <location>
        <position position="1"/>
    </location>
</feature>
<evidence type="ECO:0000313" key="4">
    <source>
        <dbReference type="EMBL" id="KAK7071922.1"/>
    </source>
</evidence>
<feature type="domain" description="VWFD" evidence="3">
    <location>
        <begin position="133"/>
        <end position="319"/>
    </location>
</feature>
<dbReference type="InterPro" id="IPR001846">
    <property type="entry name" value="VWF_type-D"/>
</dbReference>
<dbReference type="AlphaFoldDB" id="A0AAN8WTF7"/>